<dbReference type="GO" id="GO:0046872">
    <property type="term" value="F:metal ion binding"/>
    <property type="evidence" value="ECO:0007669"/>
    <property type="project" value="InterPro"/>
</dbReference>
<proteinExistence type="predicted"/>
<gene>
    <name evidence="2" type="ORF">U473_05050</name>
</gene>
<dbReference type="RefSeq" id="WP_082732384.1">
    <property type="nucleotide sequence ID" value="NZ_LSKU01000001.1"/>
</dbReference>
<dbReference type="STRING" id="1413211.U473_05050"/>
<dbReference type="Pfam" id="PF05193">
    <property type="entry name" value="Peptidase_M16_C"/>
    <property type="match status" value="1"/>
</dbReference>
<dbReference type="SUPFAM" id="SSF63411">
    <property type="entry name" value="LuxS/MPP-like metallohydrolase"/>
    <property type="match status" value="2"/>
</dbReference>
<evidence type="ECO:0000259" key="1">
    <source>
        <dbReference type="Pfam" id="PF05193"/>
    </source>
</evidence>
<dbReference type="Gene3D" id="3.30.830.10">
    <property type="entry name" value="Metalloenzyme, LuxS/M16 peptidase-like"/>
    <property type="match status" value="2"/>
</dbReference>
<dbReference type="AlphaFoldDB" id="A0A135L3H4"/>
<dbReference type="OrthoDB" id="9762085at2"/>
<dbReference type="PANTHER" id="PTHR11851:SF186">
    <property type="entry name" value="INACTIVE METALLOPROTEASE YMFF-RELATED"/>
    <property type="match status" value="1"/>
</dbReference>
<reference evidence="2 3" key="1">
    <citation type="submission" date="2016-02" db="EMBL/GenBank/DDBJ databases">
        <title>Draft Genome for Tepidibacillus decaturensis nov. sp. Strain Z9, an Anaerobic, Moderately Thermophilic and Heterotrophic Bacterium from Deep Subsurface of the Illinois Basin, USA.</title>
        <authorList>
            <person name="Dong Y."/>
            <person name="Chang J.Y."/>
            <person name="Sanford R."/>
            <person name="Fouke B.W."/>
        </authorList>
    </citation>
    <scope>NUCLEOTIDE SEQUENCE [LARGE SCALE GENOMIC DNA]</scope>
    <source>
        <strain evidence="2 3">Z9</strain>
    </source>
</reference>
<feature type="domain" description="Peptidase M16 C-terminal" evidence="1">
    <location>
        <begin position="182"/>
        <end position="356"/>
    </location>
</feature>
<dbReference type="InterPro" id="IPR050361">
    <property type="entry name" value="MPP/UQCRC_Complex"/>
</dbReference>
<protein>
    <recommendedName>
        <fullName evidence="1">Peptidase M16 C-terminal domain-containing protein</fullName>
    </recommendedName>
</protein>
<organism evidence="2 3">
    <name type="scientific">Tepidibacillus decaturensis</name>
    <dbReference type="NCBI Taxonomy" id="1413211"/>
    <lineage>
        <taxon>Bacteria</taxon>
        <taxon>Bacillati</taxon>
        <taxon>Bacillota</taxon>
        <taxon>Bacilli</taxon>
        <taxon>Bacillales</taxon>
        <taxon>Bacillaceae</taxon>
        <taxon>Tepidibacillus</taxon>
    </lineage>
</organism>
<dbReference type="InterPro" id="IPR007863">
    <property type="entry name" value="Peptidase_M16_C"/>
</dbReference>
<dbReference type="NCBIfam" id="NF047422">
    <property type="entry name" value="YfmF_fam"/>
    <property type="match status" value="1"/>
</dbReference>
<dbReference type="EMBL" id="LSKU01000001">
    <property type="protein sequence ID" value="KXG43447.1"/>
    <property type="molecule type" value="Genomic_DNA"/>
</dbReference>
<dbReference type="InterPro" id="IPR011249">
    <property type="entry name" value="Metalloenz_LuxS/M16"/>
</dbReference>
<keyword evidence="3" id="KW-1185">Reference proteome</keyword>
<accession>A0A135L3H4</accession>
<name>A0A135L3H4_9BACI</name>
<evidence type="ECO:0000313" key="2">
    <source>
        <dbReference type="EMBL" id="KXG43447.1"/>
    </source>
</evidence>
<dbReference type="Proteomes" id="UP000070352">
    <property type="component" value="Unassembled WGS sequence"/>
</dbReference>
<evidence type="ECO:0000313" key="3">
    <source>
        <dbReference type="Proteomes" id="UP000070352"/>
    </source>
</evidence>
<sequence length="424" mass="49220">MRLSTSQINNITVHYLQTNKFKTNTIVLNIVQELTEEDVTKISLIPNILKRGTAHLLSNQMIQEKLDQLYGALFHVNVFKRGEKQIVQFNLEVANEKFIKEAINILAQSLHLLSDLLTNPYTVDEGFNPDFVQSEKQLLANRINSILDDKIQYAEMKMIDHMCKEERYHLLPDGKIEDLDHITAKNLYDFYQSWVKTSPIDLFIVGDFNSEELLLEIQRLFHINHRKVKSLSPTQVHVPVNQEKVIVEELDVKQGKLNIGLRTFTSIQDDDYVALLLYNGILGGFSHSKLFVNVREKASLAYYAVSRLDSHKGIMTIQSGIEIENYDKAVQIIKEQLKLMKDGQISNQEFEQTKAVLSNQLREMLDRPRKLIDFEYHSVLSQKNRSLDQILKEIERTTIDEITQVAQKIKIDTIYFLKDRKDRS</sequence>
<dbReference type="PANTHER" id="PTHR11851">
    <property type="entry name" value="METALLOPROTEASE"/>
    <property type="match status" value="1"/>
</dbReference>
<comment type="caution">
    <text evidence="2">The sequence shown here is derived from an EMBL/GenBank/DDBJ whole genome shotgun (WGS) entry which is preliminary data.</text>
</comment>